<name>A0ABT5B1J8_9BACT</name>
<sequence>MRSNDKTQTSRTRWTRRALLAAGLVLGVGGVAFAAGPVMHHGHPHTPEEAHAHIEKMLEHVLGKVDGTPAQREQIKAIVARTQPLMEGLHGEARDLKGEVHDVLTADKIDRAALEAARADLVDLVDRGTRVLFPAIADAAETLTPEQRRKISAALPHGPR</sequence>
<evidence type="ECO:0000313" key="2">
    <source>
        <dbReference type="Proteomes" id="UP001217838"/>
    </source>
</evidence>
<dbReference type="CDD" id="cd09916">
    <property type="entry name" value="CpxP_like"/>
    <property type="match status" value="1"/>
</dbReference>
<dbReference type="Proteomes" id="UP001217838">
    <property type="component" value="Unassembled WGS sequence"/>
</dbReference>
<dbReference type="InterPro" id="IPR025961">
    <property type="entry name" value="Metal_resist"/>
</dbReference>
<gene>
    <name evidence="1" type="ORF">POL58_09550</name>
</gene>
<dbReference type="Gene3D" id="1.20.120.1490">
    <property type="match status" value="1"/>
</dbReference>
<dbReference type="PROSITE" id="PS51318">
    <property type="entry name" value="TAT"/>
    <property type="match status" value="1"/>
</dbReference>
<organism evidence="1 2">
    <name type="scientific">Nannocystis radixulma</name>
    <dbReference type="NCBI Taxonomy" id="2995305"/>
    <lineage>
        <taxon>Bacteria</taxon>
        <taxon>Pseudomonadati</taxon>
        <taxon>Myxococcota</taxon>
        <taxon>Polyangia</taxon>
        <taxon>Nannocystales</taxon>
        <taxon>Nannocystaceae</taxon>
        <taxon>Nannocystis</taxon>
    </lineage>
</organism>
<dbReference type="Pfam" id="PF13801">
    <property type="entry name" value="Metal_resist"/>
    <property type="match status" value="1"/>
</dbReference>
<comment type="caution">
    <text evidence="1">The sequence shown here is derived from an EMBL/GenBank/DDBJ whole genome shotgun (WGS) entry which is preliminary data.</text>
</comment>
<dbReference type="InterPro" id="IPR006311">
    <property type="entry name" value="TAT_signal"/>
</dbReference>
<protein>
    <submittedName>
        <fullName evidence="1">Spy/CpxP family protein refolding chaperone</fullName>
    </submittedName>
</protein>
<evidence type="ECO:0000313" key="1">
    <source>
        <dbReference type="EMBL" id="MDC0667981.1"/>
    </source>
</evidence>
<proteinExistence type="predicted"/>
<keyword evidence="2" id="KW-1185">Reference proteome</keyword>
<reference evidence="1 2" key="1">
    <citation type="submission" date="2022-11" db="EMBL/GenBank/DDBJ databases">
        <title>Minimal conservation of predation-associated metabolite biosynthetic gene clusters underscores biosynthetic potential of Myxococcota including descriptions for ten novel species: Archangium lansinium sp. nov., Myxococcus landrumus sp. nov., Nannocystis bai.</title>
        <authorList>
            <person name="Ahearne A."/>
            <person name="Stevens C."/>
            <person name="Dowd S."/>
        </authorList>
    </citation>
    <scope>NUCLEOTIDE SEQUENCE [LARGE SCALE GENOMIC DNA]</scope>
    <source>
        <strain evidence="1 2">NCELM</strain>
    </source>
</reference>
<dbReference type="EMBL" id="JAQNDN010000003">
    <property type="protein sequence ID" value="MDC0667981.1"/>
    <property type="molecule type" value="Genomic_DNA"/>
</dbReference>
<accession>A0ABT5B1J8</accession>
<dbReference type="InterPro" id="IPR012899">
    <property type="entry name" value="LTXXQ"/>
</dbReference>